<dbReference type="RefSeq" id="WP_147153098.1">
    <property type="nucleotide sequence ID" value="NZ_BKAJ01000094.1"/>
</dbReference>
<name>A0A512NGR2_9HYPH</name>
<dbReference type="NCBIfam" id="TIGR02434">
    <property type="entry name" value="CobF"/>
    <property type="match status" value="1"/>
</dbReference>
<dbReference type="OrthoDB" id="9787471at2"/>
<evidence type="ECO:0000256" key="6">
    <source>
        <dbReference type="PIRNR" id="PIRNR036525"/>
    </source>
</evidence>
<evidence type="ECO:0000256" key="4">
    <source>
        <dbReference type="ARBA" id="ARBA00022679"/>
    </source>
</evidence>
<evidence type="ECO:0000313" key="9">
    <source>
        <dbReference type="Proteomes" id="UP000321058"/>
    </source>
</evidence>
<evidence type="ECO:0000256" key="3">
    <source>
        <dbReference type="ARBA" id="ARBA00022603"/>
    </source>
</evidence>
<comment type="caution">
    <text evidence="8">The sequence shown here is derived from an EMBL/GenBank/DDBJ whole genome shotgun (WGS) entry which is preliminary data.</text>
</comment>
<organism evidence="8 9">
    <name type="scientific">Reyranella soli</name>
    <dbReference type="NCBI Taxonomy" id="1230389"/>
    <lineage>
        <taxon>Bacteria</taxon>
        <taxon>Pseudomonadati</taxon>
        <taxon>Pseudomonadota</taxon>
        <taxon>Alphaproteobacteria</taxon>
        <taxon>Hyphomicrobiales</taxon>
        <taxon>Reyranellaceae</taxon>
        <taxon>Reyranella</taxon>
    </lineage>
</organism>
<keyword evidence="9" id="KW-1185">Reference proteome</keyword>
<dbReference type="AlphaFoldDB" id="A0A512NGR2"/>
<proteinExistence type="predicted"/>
<dbReference type="Proteomes" id="UP000321058">
    <property type="component" value="Unassembled WGS sequence"/>
</dbReference>
<evidence type="ECO:0000256" key="5">
    <source>
        <dbReference type="ARBA" id="ARBA00022691"/>
    </source>
</evidence>
<comment type="function">
    <text evidence="6">Catalyzes the methylation of C-1 in precorrin-5 and the subsequent extrusion of acetic acid from the resulting intermediate to form cobalt-precorrin-6A.</text>
</comment>
<keyword evidence="5 6" id="KW-0949">S-adenosyl-L-methionine</keyword>
<dbReference type="InterPro" id="IPR012797">
    <property type="entry name" value="CobF"/>
</dbReference>
<accession>A0A512NGR2</accession>
<dbReference type="Gene3D" id="3.40.1010.10">
    <property type="entry name" value="Cobalt-precorrin-4 Transmethylase, Domain 1"/>
    <property type="match status" value="1"/>
</dbReference>
<dbReference type="InterPro" id="IPR014776">
    <property type="entry name" value="4pyrrole_Mease_sub2"/>
</dbReference>
<dbReference type="SUPFAM" id="SSF53790">
    <property type="entry name" value="Tetrapyrrole methylase"/>
    <property type="match status" value="1"/>
</dbReference>
<dbReference type="GO" id="GO:0032259">
    <property type="term" value="P:methylation"/>
    <property type="evidence" value="ECO:0007669"/>
    <property type="project" value="UniProtKB-KW"/>
</dbReference>
<evidence type="ECO:0000256" key="1">
    <source>
        <dbReference type="ARBA" id="ARBA00004953"/>
    </source>
</evidence>
<dbReference type="InterPro" id="IPR000878">
    <property type="entry name" value="4pyrrol_Mease"/>
</dbReference>
<dbReference type="InterPro" id="IPR014777">
    <property type="entry name" value="4pyrrole_Mease_sub1"/>
</dbReference>
<keyword evidence="4 6" id="KW-0808">Transferase</keyword>
<dbReference type="EMBL" id="BKAJ01000094">
    <property type="protein sequence ID" value="GEP58144.1"/>
    <property type="molecule type" value="Genomic_DNA"/>
</dbReference>
<dbReference type="EC" id="2.1.1.152" evidence="6"/>
<feature type="domain" description="Tetrapyrrole methylase" evidence="7">
    <location>
        <begin position="3"/>
        <end position="226"/>
    </location>
</feature>
<dbReference type="InterPro" id="IPR035996">
    <property type="entry name" value="4pyrrol_Methylase_sf"/>
</dbReference>
<evidence type="ECO:0000313" key="8">
    <source>
        <dbReference type="EMBL" id="GEP58144.1"/>
    </source>
</evidence>
<evidence type="ECO:0000256" key="2">
    <source>
        <dbReference type="ARBA" id="ARBA00022573"/>
    </source>
</evidence>
<dbReference type="PANTHER" id="PTHR43467:SF1">
    <property type="entry name" value="PRECORRIN-6A SYNTHASE [DEACETYLATING]"/>
    <property type="match status" value="1"/>
</dbReference>
<dbReference type="GO" id="GO:0009236">
    <property type="term" value="P:cobalamin biosynthetic process"/>
    <property type="evidence" value="ECO:0007669"/>
    <property type="project" value="UniProtKB-KW"/>
</dbReference>
<evidence type="ECO:0000259" key="7">
    <source>
        <dbReference type="Pfam" id="PF00590"/>
    </source>
</evidence>
<dbReference type="PIRSF" id="PIRSF036525">
    <property type="entry name" value="CobF"/>
    <property type="match status" value="1"/>
</dbReference>
<dbReference type="GO" id="GO:0043819">
    <property type="term" value="F:precorrin-6A synthase (deacetylating) activity"/>
    <property type="evidence" value="ECO:0007669"/>
    <property type="project" value="UniProtKB-EC"/>
</dbReference>
<dbReference type="CDD" id="cd11643">
    <property type="entry name" value="Precorrin-6A-synthase"/>
    <property type="match status" value="1"/>
</dbReference>
<keyword evidence="2" id="KW-0169">Cobalamin biosynthesis</keyword>
<sequence>MRKIFVIGIGVGDPDQLTVRAVQALNRVDVFFVMDKGAAKTKLRALREEILRRHVKGRTYRVAEAASPPRDPAPADYRACVDDLNQAKQAVFETLIGEVKDGETGAFLVWGDPMLYDSTIRNLDALKEAGLAFDYEVIPGITAIQALAAAHKIPLNRIAEAVTITTGRKLADGFPPGVDSVVVLLDGEDTFRRFVDSKVHGDVDIWWGAYLGTPDEILIAGKVKDVAEEIHRRRSEARRANGWIMDTYLLRRATTPSSR</sequence>
<comment type="pathway">
    <text evidence="1">Cofactor biosynthesis; adenosylcobalamin biosynthesis.</text>
</comment>
<gene>
    <name evidence="8" type="primary">cobF</name>
    <name evidence="8" type="ORF">RSO01_53100</name>
</gene>
<dbReference type="Gene3D" id="3.30.950.10">
    <property type="entry name" value="Methyltransferase, Cobalt-precorrin-4 Transmethylase, Domain 2"/>
    <property type="match status" value="1"/>
</dbReference>
<protein>
    <recommendedName>
        <fullName evidence="6">Precorrin-6A synthase [deacetylating]</fullName>
        <ecNumber evidence="6">2.1.1.152</ecNumber>
    </recommendedName>
</protein>
<dbReference type="PANTHER" id="PTHR43467">
    <property type="entry name" value="COBALT-PRECORRIN-2 C(20)-METHYLTRANSFERASE"/>
    <property type="match status" value="1"/>
</dbReference>
<reference evidence="8 9" key="1">
    <citation type="submission" date="2019-07" db="EMBL/GenBank/DDBJ databases">
        <title>Whole genome shotgun sequence of Reyranella soli NBRC 108950.</title>
        <authorList>
            <person name="Hosoyama A."/>
            <person name="Uohara A."/>
            <person name="Ohji S."/>
            <person name="Ichikawa N."/>
        </authorList>
    </citation>
    <scope>NUCLEOTIDE SEQUENCE [LARGE SCALE GENOMIC DNA]</scope>
    <source>
        <strain evidence="8 9">NBRC 108950</strain>
    </source>
</reference>
<comment type="catalytic activity">
    <reaction evidence="6">
        <text>precorrin-5 + S-adenosyl-L-methionine + H2O = precorrin-6A + acetate + S-adenosyl-L-homocysteine + 2 H(+)</text>
        <dbReference type="Rhea" id="RHEA:18261"/>
        <dbReference type="ChEBI" id="CHEBI:15377"/>
        <dbReference type="ChEBI" id="CHEBI:15378"/>
        <dbReference type="ChEBI" id="CHEBI:30089"/>
        <dbReference type="ChEBI" id="CHEBI:57856"/>
        <dbReference type="ChEBI" id="CHEBI:59789"/>
        <dbReference type="ChEBI" id="CHEBI:77871"/>
        <dbReference type="ChEBI" id="CHEBI:77872"/>
        <dbReference type="EC" id="2.1.1.152"/>
    </reaction>
</comment>
<keyword evidence="3 6" id="KW-0489">Methyltransferase</keyword>
<dbReference type="Pfam" id="PF00590">
    <property type="entry name" value="TP_methylase"/>
    <property type="match status" value="1"/>
</dbReference>